<feature type="domain" description="Peptidase S11 D-Ala-D-Ala carboxypeptidase A C-terminal" evidence="17">
    <location>
        <begin position="298"/>
        <end position="388"/>
    </location>
</feature>
<dbReference type="Pfam" id="PF07943">
    <property type="entry name" value="PBP5_C"/>
    <property type="match status" value="1"/>
</dbReference>
<evidence type="ECO:0000256" key="11">
    <source>
        <dbReference type="ARBA" id="ARBA00023316"/>
    </source>
</evidence>
<evidence type="ECO:0000256" key="4">
    <source>
        <dbReference type="ARBA" id="ARBA00012448"/>
    </source>
</evidence>
<comment type="pathway">
    <text evidence="2">Cell wall biogenesis; peptidoglycan biosynthesis.</text>
</comment>
<organism evidence="18 19">
    <name type="scientific">Thioalkalivibrio paradoxus ARh 1</name>
    <dbReference type="NCBI Taxonomy" id="713585"/>
    <lineage>
        <taxon>Bacteria</taxon>
        <taxon>Pseudomonadati</taxon>
        <taxon>Pseudomonadota</taxon>
        <taxon>Gammaproteobacteria</taxon>
        <taxon>Chromatiales</taxon>
        <taxon>Ectothiorhodospiraceae</taxon>
        <taxon>Thioalkalivibrio</taxon>
    </lineage>
</organism>
<dbReference type="GO" id="GO:0009252">
    <property type="term" value="P:peptidoglycan biosynthetic process"/>
    <property type="evidence" value="ECO:0007669"/>
    <property type="project" value="UniProtKB-UniPathway"/>
</dbReference>
<dbReference type="Pfam" id="PF00768">
    <property type="entry name" value="Peptidase_S11"/>
    <property type="match status" value="1"/>
</dbReference>
<dbReference type="GO" id="GO:0008360">
    <property type="term" value="P:regulation of cell shape"/>
    <property type="evidence" value="ECO:0007669"/>
    <property type="project" value="UniProtKB-KW"/>
</dbReference>
<feature type="binding site" evidence="14">
    <location>
        <position position="242"/>
    </location>
    <ligand>
        <name>substrate</name>
    </ligand>
</feature>
<dbReference type="KEGG" id="tti:THITH_06325"/>
<feature type="signal peptide" evidence="16">
    <location>
        <begin position="1"/>
        <end position="23"/>
    </location>
</feature>
<reference evidence="18 19" key="1">
    <citation type="submission" date="2013-12" db="EMBL/GenBank/DDBJ databases">
        <authorList>
            <consortium name="DOE Joint Genome Institute"/>
            <person name="Muyzer G."/>
            <person name="Huntemann M."/>
            <person name="Han J."/>
            <person name="Chen A."/>
            <person name="Kyrpides N."/>
            <person name="Mavromatis K."/>
            <person name="Markowitz V."/>
            <person name="Palaniappan K."/>
            <person name="Ivanova N."/>
            <person name="Schaumberg A."/>
            <person name="Pati A."/>
            <person name="Liolios K."/>
            <person name="Nordberg H.P."/>
            <person name="Cantor M.N."/>
            <person name="Hua S.X."/>
            <person name="Woyke T."/>
        </authorList>
    </citation>
    <scope>NUCLEOTIDE SEQUENCE [LARGE SCALE GENOMIC DNA]</scope>
    <source>
        <strain evidence="18 19">ARh 1</strain>
    </source>
</reference>
<feature type="active site" evidence="13">
    <location>
        <position position="139"/>
    </location>
</feature>
<keyword evidence="19" id="KW-1185">Reference proteome</keyword>
<dbReference type="AlphaFoldDB" id="W0DM25"/>
<evidence type="ECO:0000313" key="18">
    <source>
        <dbReference type="EMBL" id="AHE97935.1"/>
    </source>
</evidence>
<dbReference type="InterPro" id="IPR012338">
    <property type="entry name" value="Beta-lactam/transpept-like"/>
</dbReference>
<evidence type="ECO:0000256" key="12">
    <source>
        <dbReference type="ARBA" id="ARBA00034000"/>
    </source>
</evidence>
<protein>
    <recommendedName>
        <fullName evidence="4">serine-type D-Ala-D-Ala carboxypeptidase</fullName>
        <ecNumber evidence="4">3.4.16.4</ecNumber>
    </recommendedName>
</protein>
<feature type="active site" description="Proton acceptor" evidence="13">
    <location>
        <position position="79"/>
    </location>
</feature>
<dbReference type="GO" id="GO:0009002">
    <property type="term" value="F:serine-type D-Ala-D-Ala carboxypeptidase activity"/>
    <property type="evidence" value="ECO:0007669"/>
    <property type="project" value="UniProtKB-EC"/>
</dbReference>
<keyword evidence="10" id="KW-0573">Peptidoglycan synthesis</keyword>
<accession>W0DM25</accession>
<evidence type="ECO:0000256" key="2">
    <source>
        <dbReference type="ARBA" id="ARBA00004752"/>
    </source>
</evidence>
<evidence type="ECO:0000256" key="16">
    <source>
        <dbReference type="SAM" id="SignalP"/>
    </source>
</evidence>
<keyword evidence="5 18" id="KW-0121">Carboxypeptidase</keyword>
<evidence type="ECO:0000256" key="8">
    <source>
        <dbReference type="ARBA" id="ARBA00022801"/>
    </source>
</evidence>
<dbReference type="InterPro" id="IPR001967">
    <property type="entry name" value="Peptidase_S11_N"/>
</dbReference>
<sequence>MNKRLLILLGSLFLIVASVPQLSGQPLPTPGPATASLGVIPQPPSDITAESYILVDFDSGLPLASRDPDMEREPASLTKLMTAYVVFSEIQAGKIALDEKVTISERAWRTGMDGASRMFIEVGERVAVEDLLRGMIVQSGNDASTALAELVAGSEGAFVDLMNAQARALGMQRSYFANPHGLPGHEAQYTTPADMARLARALIRDFPELYRYYSEQSFTYNDIRQSNRNLLLWRDESFDGLKTGWTSAAGYNLVSSAKRNDRRLIAVVMGIDAPNHQRGGILRANESQALINWGMRFFESRKLFEGGTVLNEPRVYKGASTTLEAGLAEPFWVVLPQGQGDRLQATMELHGPHMAPIEAGATVGEVRVTLGGETLARQPLVALETVESGGVFRWLWDSAALAIRSAWPL</sequence>
<dbReference type="InterPro" id="IPR037167">
    <property type="entry name" value="Peptidase_S11_C_sf"/>
</dbReference>
<dbReference type="InterPro" id="IPR012907">
    <property type="entry name" value="Peptidase_S11_C"/>
</dbReference>
<dbReference type="Proteomes" id="UP000005289">
    <property type="component" value="Chromosome"/>
</dbReference>
<dbReference type="InterPro" id="IPR018044">
    <property type="entry name" value="Peptidase_S11"/>
</dbReference>
<evidence type="ECO:0000256" key="9">
    <source>
        <dbReference type="ARBA" id="ARBA00022960"/>
    </source>
</evidence>
<dbReference type="GO" id="GO:0006508">
    <property type="term" value="P:proteolysis"/>
    <property type="evidence" value="ECO:0007669"/>
    <property type="project" value="UniProtKB-KW"/>
</dbReference>
<keyword evidence="8 18" id="KW-0378">Hydrolase</keyword>
<keyword evidence="9" id="KW-0133">Cell shape</keyword>
<comment type="catalytic activity">
    <reaction evidence="12">
        <text>Preferential cleavage: (Ac)2-L-Lys-D-Ala-|-D-Ala. Also transpeptidation of peptidyl-alanyl moieties that are N-acyl substituents of D-alanine.</text>
        <dbReference type="EC" id="3.4.16.4"/>
    </reaction>
</comment>
<keyword evidence="6" id="KW-0645">Protease</keyword>
<evidence type="ECO:0000256" key="7">
    <source>
        <dbReference type="ARBA" id="ARBA00022729"/>
    </source>
</evidence>
<feature type="active site" description="Acyl-ester intermediate" evidence="13">
    <location>
        <position position="76"/>
    </location>
</feature>
<dbReference type="PANTHER" id="PTHR21581:SF6">
    <property type="entry name" value="TRAFFICKING PROTEIN PARTICLE COMPLEX SUBUNIT 12"/>
    <property type="match status" value="1"/>
</dbReference>
<keyword evidence="11" id="KW-0961">Cell wall biogenesis/degradation</keyword>
<comment type="function">
    <text evidence="1">Removes C-terminal D-alanyl residues from sugar-peptide cell wall precursors.</text>
</comment>
<evidence type="ECO:0000256" key="5">
    <source>
        <dbReference type="ARBA" id="ARBA00022645"/>
    </source>
</evidence>
<dbReference type="Gene3D" id="2.60.410.10">
    <property type="entry name" value="D-Ala-D-Ala carboxypeptidase, C-terminal domain"/>
    <property type="match status" value="1"/>
</dbReference>
<dbReference type="InterPro" id="IPR015956">
    <property type="entry name" value="Peniciliin-bd_prot_C_sf"/>
</dbReference>
<evidence type="ECO:0000256" key="3">
    <source>
        <dbReference type="ARBA" id="ARBA00007164"/>
    </source>
</evidence>
<dbReference type="SMART" id="SM00936">
    <property type="entry name" value="PBP5_C"/>
    <property type="match status" value="1"/>
</dbReference>
<evidence type="ECO:0000256" key="10">
    <source>
        <dbReference type="ARBA" id="ARBA00022984"/>
    </source>
</evidence>
<dbReference type="EMBL" id="CP007029">
    <property type="protein sequence ID" value="AHE97935.1"/>
    <property type="molecule type" value="Genomic_DNA"/>
</dbReference>
<dbReference type="PANTHER" id="PTHR21581">
    <property type="entry name" value="D-ALANYL-D-ALANINE CARBOXYPEPTIDASE"/>
    <property type="match status" value="1"/>
</dbReference>
<evidence type="ECO:0000256" key="6">
    <source>
        <dbReference type="ARBA" id="ARBA00022670"/>
    </source>
</evidence>
<evidence type="ECO:0000313" key="19">
    <source>
        <dbReference type="Proteomes" id="UP000005289"/>
    </source>
</evidence>
<dbReference type="HOGENOM" id="CLU_027070_7_3_6"/>
<keyword evidence="7 16" id="KW-0732">Signal</keyword>
<gene>
    <name evidence="18" type="ORF">THITH_06325</name>
</gene>
<proteinExistence type="inferred from homology"/>
<feature type="chain" id="PRO_5004787110" description="serine-type D-Ala-D-Ala carboxypeptidase" evidence="16">
    <location>
        <begin position="24"/>
        <end position="409"/>
    </location>
</feature>
<dbReference type="Gene3D" id="3.40.710.10">
    <property type="entry name" value="DD-peptidase/beta-lactamase superfamily"/>
    <property type="match status" value="1"/>
</dbReference>
<dbReference type="SUPFAM" id="SSF56601">
    <property type="entry name" value="beta-lactamase/transpeptidase-like"/>
    <property type="match status" value="1"/>
</dbReference>
<evidence type="ECO:0000256" key="13">
    <source>
        <dbReference type="PIRSR" id="PIRSR618044-1"/>
    </source>
</evidence>
<evidence type="ECO:0000256" key="14">
    <source>
        <dbReference type="PIRSR" id="PIRSR618044-2"/>
    </source>
</evidence>
<dbReference type="STRING" id="713585.THITH_06325"/>
<dbReference type="PRINTS" id="PR00725">
    <property type="entry name" value="DADACBPTASE1"/>
</dbReference>
<dbReference type="GO" id="GO:0071555">
    <property type="term" value="P:cell wall organization"/>
    <property type="evidence" value="ECO:0007669"/>
    <property type="project" value="UniProtKB-KW"/>
</dbReference>
<evidence type="ECO:0000256" key="1">
    <source>
        <dbReference type="ARBA" id="ARBA00003217"/>
    </source>
</evidence>
<evidence type="ECO:0000259" key="17">
    <source>
        <dbReference type="SMART" id="SM00936"/>
    </source>
</evidence>
<evidence type="ECO:0000256" key="15">
    <source>
        <dbReference type="RuleBase" id="RU004016"/>
    </source>
</evidence>
<comment type="similarity">
    <text evidence="3 15">Belongs to the peptidase S11 family.</text>
</comment>
<dbReference type="SUPFAM" id="SSF69189">
    <property type="entry name" value="Penicillin-binding protein associated domain"/>
    <property type="match status" value="1"/>
</dbReference>
<dbReference type="EC" id="3.4.16.4" evidence="4"/>
<name>W0DM25_9GAMM</name>
<dbReference type="UniPathway" id="UPA00219"/>